<reference evidence="1 2" key="1">
    <citation type="submission" date="2019-05" db="EMBL/GenBank/DDBJ databases">
        <title>Another draft genome of Portunus trituberculatus and its Hox gene families provides insights of decapod evolution.</title>
        <authorList>
            <person name="Jeong J.-H."/>
            <person name="Song I."/>
            <person name="Kim S."/>
            <person name="Choi T."/>
            <person name="Kim D."/>
            <person name="Ryu S."/>
            <person name="Kim W."/>
        </authorList>
    </citation>
    <scope>NUCLEOTIDE SEQUENCE [LARGE SCALE GENOMIC DNA]</scope>
    <source>
        <tissue evidence="1">Muscle</tissue>
    </source>
</reference>
<dbReference type="AlphaFoldDB" id="A0A5B7I7T6"/>
<dbReference type="EMBL" id="VSRR010057039">
    <property type="protein sequence ID" value="MPC81471.1"/>
    <property type="molecule type" value="Genomic_DNA"/>
</dbReference>
<name>A0A5B7I7T6_PORTR</name>
<keyword evidence="2" id="KW-1185">Reference proteome</keyword>
<organism evidence="1 2">
    <name type="scientific">Portunus trituberculatus</name>
    <name type="common">Swimming crab</name>
    <name type="synonym">Neptunus trituberculatus</name>
    <dbReference type="NCBI Taxonomy" id="210409"/>
    <lineage>
        <taxon>Eukaryota</taxon>
        <taxon>Metazoa</taxon>
        <taxon>Ecdysozoa</taxon>
        <taxon>Arthropoda</taxon>
        <taxon>Crustacea</taxon>
        <taxon>Multicrustacea</taxon>
        <taxon>Malacostraca</taxon>
        <taxon>Eumalacostraca</taxon>
        <taxon>Eucarida</taxon>
        <taxon>Decapoda</taxon>
        <taxon>Pleocyemata</taxon>
        <taxon>Brachyura</taxon>
        <taxon>Eubrachyura</taxon>
        <taxon>Portunoidea</taxon>
        <taxon>Portunidae</taxon>
        <taxon>Portuninae</taxon>
        <taxon>Portunus</taxon>
    </lineage>
</organism>
<comment type="caution">
    <text evidence="1">The sequence shown here is derived from an EMBL/GenBank/DDBJ whole genome shotgun (WGS) entry which is preliminary data.</text>
</comment>
<accession>A0A5B7I7T6</accession>
<protein>
    <submittedName>
        <fullName evidence="1">Uncharacterized protein</fullName>
    </submittedName>
</protein>
<dbReference type="Proteomes" id="UP000324222">
    <property type="component" value="Unassembled WGS sequence"/>
</dbReference>
<evidence type="ECO:0000313" key="2">
    <source>
        <dbReference type="Proteomes" id="UP000324222"/>
    </source>
</evidence>
<proteinExistence type="predicted"/>
<sequence>MYQCRIQVEHTNGRTLVSTSNTQDALASITITKETSQYLHYCTPVTATGHTCDFSSMSSPYSKIAARQRVAWARRCSQAAASGRCNGVWQQGVELHACQALSTHLPAVRETLLS</sequence>
<gene>
    <name evidence="1" type="ORF">E2C01_076088</name>
</gene>
<evidence type="ECO:0000313" key="1">
    <source>
        <dbReference type="EMBL" id="MPC81471.1"/>
    </source>
</evidence>